<dbReference type="Proteomes" id="UP000297617">
    <property type="component" value="Unassembled WGS sequence"/>
</dbReference>
<proteinExistence type="predicted"/>
<dbReference type="Gene3D" id="3.10.100.10">
    <property type="entry name" value="Mannose-Binding Protein A, subunit A"/>
    <property type="match status" value="1"/>
</dbReference>
<gene>
    <name evidence="2" type="ORF">EHQ10_07115</name>
</gene>
<dbReference type="RefSeq" id="WP_135753696.1">
    <property type="nucleotide sequence ID" value="NZ_RQFD01000008.1"/>
</dbReference>
<dbReference type="InterPro" id="IPR011448">
    <property type="entry name" value="DUF1554"/>
</dbReference>
<evidence type="ECO:0000259" key="1">
    <source>
        <dbReference type="Pfam" id="PF07588"/>
    </source>
</evidence>
<reference evidence="3" key="1">
    <citation type="journal article" date="2019" name="PLoS Negl. Trop. Dis.">
        <title>Revisiting the worldwide diversity of Leptospira species in the environment.</title>
        <authorList>
            <person name="Vincent A.T."/>
            <person name="Schiettekatte O."/>
            <person name="Bourhy P."/>
            <person name="Veyrier F.J."/>
            <person name="Picardeau M."/>
        </authorList>
    </citation>
    <scope>NUCLEOTIDE SEQUENCE [LARGE SCALE GENOMIC DNA]</scope>
    <source>
        <strain evidence="3">201800295</strain>
    </source>
</reference>
<keyword evidence="3" id="KW-1185">Reference proteome</keyword>
<organism evidence="2 3">
    <name type="scientific">Leptospira bouyouniensis</name>
    <dbReference type="NCBI Taxonomy" id="2484911"/>
    <lineage>
        <taxon>Bacteria</taxon>
        <taxon>Pseudomonadati</taxon>
        <taxon>Spirochaetota</taxon>
        <taxon>Spirochaetia</taxon>
        <taxon>Leptospirales</taxon>
        <taxon>Leptospiraceae</taxon>
        <taxon>Leptospira</taxon>
    </lineage>
</organism>
<dbReference type="EMBL" id="RQFD01000008">
    <property type="protein sequence ID" value="TGK51375.1"/>
    <property type="molecule type" value="Genomic_DNA"/>
</dbReference>
<protein>
    <submittedName>
        <fullName evidence="2">DUF1554 domain-containing protein</fullName>
    </submittedName>
</protein>
<accession>A0ABY2L6F1</accession>
<dbReference type="SUPFAM" id="SSF56436">
    <property type="entry name" value="C-type lectin-like"/>
    <property type="match status" value="1"/>
</dbReference>
<dbReference type="InterPro" id="IPR016187">
    <property type="entry name" value="CTDL_fold"/>
</dbReference>
<evidence type="ECO:0000313" key="3">
    <source>
        <dbReference type="Proteomes" id="UP000297617"/>
    </source>
</evidence>
<comment type="caution">
    <text evidence="2">The sequence shown here is derived from an EMBL/GenBank/DDBJ whole genome shotgun (WGS) entry which is preliminary data.</text>
</comment>
<dbReference type="InterPro" id="IPR016186">
    <property type="entry name" value="C-type_lectin-like/link_sf"/>
</dbReference>
<dbReference type="Pfam" id="PF07588">
    <property type="entry name" value="DUF1554"/>
    <property type="match status" value="1"/>
</dbReference>
<evidence type="ECO:0000313" key="2">
    <source>
        <dbReference type="EMBL" id="TGK51375.1"/>
    </source>
</evidence>
<name>A0ABY2L6F1_9LEPT</name>
<sequence>MRFLFFAFVILCFQCSKTELNNPKDFESDSFRENETLLCLTGQSSFCQAAIPVCTTCRFFSTSITYNGNRGGISGADAKCMNDSKKPTEPARAVFKAFLVDDVNRIACTTNNCVGGISEHVDWILKPNTNYVRAVDGGSFAITNSAGIFTSQLQHAENPTIVTSILTGLDTSGWDTRSGQHCNRWTDGTGTGNAGVASSSVSIFSSTLGNCNDSSVIFCVEQ</sequence>
<feature type="domain" description="DUF1554" evidence="1">
    <location>
        <begin position="64"/>
        <end position="197"/>
    </location>
</feature>